<evidence type="ECO:0000313" key="2">
    <source>
        <dbReference type="EMBL" id="KXN73737.1"/>
    </source>
</evidence>
<evidence type="ECO:0000313" key="3">
    <source>
        <dbReference type="Proteomes" id="UP000070444"/>
    </source>
</evidence>
<feature type="compositionally biased region" description="Basic and acidic residues" evidence="1">
    <location>
        <begin position="1"/>
        <end position="10"/>
    </location>
</feature>
<gene>
    <name evidence="2" type="ORF">CONCODRAFT_77221</name>
</gene>
<reference evidence="2 3" key="1">
    <citation type="journal article" date="2015" name="Genome Biol. Evol.">
        <title>Phylogenomic analyses indicate that early fungi evolved digesting cell walls of algal ancestors of land plants.</title>
        <authorList>
            <person name="Chang Y."/>
            <person name="Wang S."/>
            <person name="Sekimoto S."/>
            <person name="Aerts A.L."/>
            <person name="Choi C."/>
            <person name="Clum A."/>
            <person name="LaButti K.M."/>
            <person name="Lindquist E.A."/>
            <person name="Yee Ngan C."/>
            <person name="Ohm R.A."/>
            <person name="Salamov A.A."/>
            <person name="Grigoriev I.V."/>
            <person name="Spatafora J.W."/>
            <person name="Berbee M.L."/>
        </authorList>
    </citation>
    <scope>NUCLEOTIDE SEQUENCE [LARGE SCALE GENOMIC DNA]</scope>
    <source>
        <strain evidence="2 3">NRRL 28638</strain>
    </source>
</reference>
<name>A0A137PFF5_CONC2</name>
<feature type="compositionally biased region" description="Pro residues" evidence="1">
    <location>
        <begin position="171"/>
        <end position="190"/>
    </location>
</feature>
<dbReference type="Proteomes" id="UP000070444">
    <property type="component" value="Unassembled WGS sequence"/>
</dbReference>
<proteinExistence type="predicted"/>
<protein>
    <submittedName>
        <fullName evidence="2">Uncharacterized protein</fullName>
    </submittedName>
</protein>
<keyword evidence="3" id="KW-1185">Reference proteome</keyword>
<evidence type="ECO:0000256" key="1">
    <source>
        <dbReference type="SAM" id="MobiDB-lite"/>
    </source>
</evidence>
<organism evidence="2 3">
    <name type="scientific">Conidiobolus coronatus (strain ATCC 28846 / CBS 209.66 / NRRL 28638)</name>
    <name type="common">Delacroixia coronata</name>
    <dbReference type="NCBI Taxonomy" id="796925"/>
    <lineage>
        <taxon>Eukaryota</taxon>
        <taxon>Fungi</taxon>
        <taxon>Fungi incertae sedis</taxon>
        <taxon>Zoopagomycota</taxon>
        <taxon>Entomophthoromycotina</taxon>
        <taxon>Entomophthoromycetes</taxon>
        <taxon>Entomophthorales</taxon>
        <taxon>Ancylistaceae</taxon>
        <taxon>Conidiobolus</taxon>
    </lineage>
</organism>
<accession>A0A137PFF5</accession>
<dbReference type="EMBL" id="KQ964432">
    <property type="protein sequence ID" value="KXN73737.1"/>
    <property type="molecule type" value="Genomic_DNA"/>
</dbReference>
<feature type="region of interest" description="Disordered" evidence="1">
    <location>
        <begin position="1"/>
        <end position="21"/>
    </location>
</feature>
<sequence>MGSASSEHKSKPGSIWPSNTTISSSYHHKTVGVDRPMRSVGKNRVSIYSQYGKINQITMINAFECKVLSIVKTVASYPDPKDPLDVYDPQSIRFQPRLHFRKGGKICVVGKEAGYLIGYRMDDKDRDLGYFSPHLAKVDQEWVAAISPQMSSASHLSDLEPSYEGSIMTLPSPPPFPPPQLPDYPPGIRK</sequence>
<feature type="region of interest" description="Disordered" evidence="1">
    <location>
        <begin position="163"/>
        <end position="190"/>
    </location>
</feature>
<dbReference type="AlphaFoldDB" id="A0A137PFF5"/>